<keyword evidence="3" id="KW-1185">Reference proteome</keyword>
<dbReference type="EMBL" id="SLWM01000021">
    <property type="protein sequence ID" value="TCO14009.1"/>
    <property type="molecule type" value="Genomic_DNA"/>
</dbReference>
<evidence type="ECO:0000256" key="1">
    <source>
        <dbReference type="SAM" id="MobiDB-lite"/>
    </source>
</evidence>
<accession>A0ABY2BAU3</accession>
<comment type="caution">
    <text evidence="2">The sequence shown here is derived from an EMBL/GenBank/DDBJ whole genome shotgun (WGS) entry which is preliminary data.</text>
</comment>
<organism evidence="2 3">
    <name type="scientific">Kribbella orskensis</name>
    <dbReference type="NCBI Taxonomy" id="2512216"/>
    <lineage>
        <taxon>Bacteria</taxon>
        <taxon>Bacillati</taxon>
        <taxon>Actinomycetota</taxon>
        <taxon>Actinomycetes</taxon>
        <taxon>Propionibacteriales</taxon>
        <taxon>Kribbellaceae</taxon>
        <taxon>Kribbella</taxon>
    </lineage>
</organism>
<gene>
    <name evidence="2" type="ORF">EV644_12189</name>
</gene>
<dbReference type="Proteomes" id="UP000295818">
    <property type="component" value="Unassembled WGS sequence"/>
</dbReference>
<feature type="compositionally biased region" description="Basic and acidic residues" evidence="1">
    <location>
        <begin position="244"/>
        <end position="262"/>
    </location>
</feature>
<evidence type="ECO:0000313" key="2">
    <source>
        <dbReference type="EMBL" id="TCO14009.1"/>
    </source>
</evidence>
<dbReference type="InterPro" id="IPR014942">
    <property type="entry name" value="AbiEii"/>
</dbReference>
<protein>
    <submittedName>
        <fullName evidence="2">Nucleotidyltransferase AbiEii toxin of type IV toxin-antitoxin system</fullName>
    </submittedName>
</protein>
<dbReference type="Pfam" id="PF08843">
    <property type="entry name" value="AbiEii"/>
    <property type="match status" value="1"/>
</dbReference>
<sequence>MMDPDHEKASRIALSAIEDRGFALAGGHALTMHGIGSRQAEDIDLFTDRQTDFGQAVTDLRAAYAEQSYQVEVPRLYPEYARLELTKDGRTTQLDIGRDYRTRPPVETEVGPVLSADDAVGSKVSAVYGRGDAKDYVDLSAAAWSGRYTRDELMALGDEREASSMDRDMFAEQLSAATRIPDAKYAECGLGAQETAALKHDMAGWAQELRTRAENPDLDNALRLTQTGQTRPGHGQAAEVSAEAARRHSPYEQERGSGEREH</sequence>
<reference evidence="2 3" key="1">
    <citation type="journal article" date="2015" name="Stand. Genomic Sci.">
        <title>Genomic Encyclopedia of Bacterial and Archaeal Type Strains, Phase III: the genomes of soil and plant-associated and newly described type strains.</title>
        <authorList>
            <person name="Whitman W.B."/>
            <person name="Woyke T."/>
            <person name="Klenk H.P."/>
            <person name="Zhou Y."/>
            <person name="Lilburn T.G."/>
            <person name="Beck B.J."/>
            <person name="De Vos P."/>
            <person name="Vandamme P."/>
            <person name="Eisen J.A."/>
            <person name="Garrity G."/>
            <person name="Hugenholtz P."/>
            <person name="Kyrpides N.C."/>
        </authorList>
    </citation>
    <scope>NUCLEOTIDE SEQUENCE [LARGE SCALE GENOMIC DNA]</scope>
    <source>
        <strain evidence="2 3">VKM Ac-2538</strain>
    </source>
</reference>
<dbReference type="RefSeq" id="WP_132194454.1">
    <property type="nucleotide sequence ID" value="NZ_SLWM01000021.1"/>
</dbReference>
<proteinExistence type="predicted"/>
<feature type="region of interest" description="Disordered" evidence="1">
    <location>
        <begin position="212"/>
        <end position="262"/>
    </location>
</feature>
<name>A0ABY2BAU3_9ACTN</name>
<evidence type="ECO:0000313" key="3">
    <source>
        <dbReference type="Proteomes" id="UP000295818"/>
    </source>
</evidence>